<dbReference type="InterPro" id="IPR029066">
    <property type="entry name" value="PLP-binding_barrel"/>
</dbReference>
<keyword evidence="2" id="KW-0663">Pyridoxal phosphate</keyword>
<dbReference type="GO" id="GO:0005829">
    <property type="term" value="C:cytosol"/>
    <property type="evidence" value="ECO:0007669"/>
    <property type="project" value="TreeGrafter"/>
</dbReference>
<protein>
    <submittedName>
        <fullName evidence="6">Unannotated protein</fullName>
    </submittedName>
</protein>
<evidence type="ECO:0000256" key="2">
    <source>
        <dbReference type="ARBA" id="ARBA00022898"/>
    </source>
</evidence>
<dbReference type="EMBL" id="CAEZXE010000247">
    <property type="protein sequence ID" value="CAB4696960.1"/>
    <property type="molecule type" value="Genomic_DNA"/>
</dbReference>
<dbReference type="AlphaFoldDB" id="A0A6J6PBW6"/>
<evidence type="ECO:0000256" key="3">
    <source>
        <dbReference type="ARBA" id="ARBA00023235"/>
    </source>
</evidence>
<comment type="cofactor">
    <cofactor evidence="1">
        <name>pyridoxal 5'-phosphate</name>
        <dbReference type="ChEBI" id="CHEBI:597326"/>
    </cofactor>
</comment>
<dbReference type="CDD" id="cd06815">
    <property type="entry name" value="PLPDE_III_AR_like_1"/>
    <property type="match status" value="1"/>
</dbReference>
<dbReference type="Pfam" id="PF01168">
    <property type="entry name" value="Ala_racemase_N"/>
    <property type="match status" value="1"/>
</dbReference>
<dbReference type="PANTHER" id="PTHR30511:SF3">
    <property type="entry name" value="LYSINE RACEMASE"/>
    <property type="match status" value="1"/>
</dbReference>
<dbReference type="SUPFAM" id="SSF51419">
    <property type="entry name" value="PLP-binding barrel"/>
    <property type="match status" value="1"/>
</dbReference>
<reference evidence="6" key="1">
    <citation type="submission" date="2020-05" db="EMBL/GenBank/DDBJ databases">
        <authorList>
            <person name="Chiriac C."/>
            <person name="Salcher M."/>
            <person name="Ghai R."/>
            <person name="Kavagutti S V."/>
        </authorList>
    </citation>
    <scope>NUCLEOTIDE SEQUENCE</scope>
</reference>
<dbReference type="PANTHER" id="PTHR30511">
    <property type="entry name" value="ALANINE RACEMASE"/>
    <property type="match status" value="1"/>
</dbReference>
<dbReference type="InterPro" id="IPR000821">
    <property type="entry name" value="Ala_racemase"/>
</dbReference>
<keyword evidence="3" id="KW-0413">Isomerase</keyword>
<name>A0A6J6PBW6_9ZZZZ</name>
<gene>
    <name evidence="6" type="ORF">UFOPK2350_01880</name>
</gene>
<evidence type="ECO:0000256" key="4">
    <source>
        <dbReference type="SAM" id="MobiDB-lite"/>
    </source>
</evidence>
<dbReference type="GO" id="GO:0030170">
    <property type="term" value="F:pyridoxal phosphate binding"/>
    <property type="evidence" value="ECO:0007669"/>
    <property type="project" value="TreeGrafter"/>
</dbReference>
<dbReference type="GO" id="GO:0008784">
    <property type="term" value="F:alanine racemase activity"/>
    <property type="evidence" value="ECO:0007669"/>
    <property type="project" value="TreeGrafter"/>
</dbReference>
<dbReference type="InterPro" id="IPR001608">
    <property type="entry name" value="Ala_racemase_N"/>
</dbReference>
<feature type="region of interest" description="Disordered" evidence="4">
    <location>
        <begin position="236"/>
        <end position="256"/>
    </location>
</feature>
<accession>A0A6J6PBW6</accession>
<sequence>MELAAAKGVRVTAVTKAFGGRPDIARALVGAGVAALGDSRIENLERLRTDCVQSPTVLIRSPMPSQTQRVVRAADLSLNTEIETIELLSKFAVGLDVDHRIVLMVELGDLREGFMPDEVDEALKRVLDLPHLHFAGIGTNLACRSGVIPDCANMGELSRLADRLELDHSVSVDVVSGGNSANIDWLTSGSPIGRVNDLRLGESILLGQEPLHRRPLDGLHTDSFVLIGEVIESRRKPTQPWGQSAQSAFPRATAPVESSEAWQTIVAIGRQDTDPDGLVMPDGVTYRGASSDHLVLGTQECYRPGVEMRFIPDYSALVRSMTCPNVRQVRCS</sequence>
<feature type="domain" description="Alanine racemase N-terminal" evidence="5">
    <location>
        <begin position="6"/>
        <end position="202"/>
    </location>
</feature>
<dbReference type="Gene3D" id="3.20.20.10">
    <property type="entry name" value="Alanine racemase"/>
    <property type="match status" value="1"/>
</dbReference>
<evidence type="ECO:0000256" key="1">
    <source>
        <dbReference type="ARBA" id="ARBA00001933"/>
    </source>
</evidence>
<organism evidence="6">
    <name type="scientific">freshwater metagenome</name>
    <dbReference type="NCBI Taxonomy" id="449393"/>
    <lineage>
        <taxon>unclassified sequences</taxon>
        <taxon>metagenomes</taxon>
        <taxon>ecological metagenomes</taxon>
    </lineage>
</organism>
<proteinExistence type="predicted"/>
<evidence type="ECO:0000313" key="6">
    <source>
        <dbReference type="EMBL" id="CAB4696960.1"/>
    </source>
</evidence>
<evidence type="ECO:0000259" key="5">
    <source>
        <dbReference type="Pfam" id="PF01168"/>
    </source>
</evidence>